<protein>
    <submittedName>
        <fullName evidence="6">Glycoside hydrolase family 3 C-terminal domain-containing protein</fullName>
    </submittedName>
</protein>
<dbReference type="InterPro" id="IPR017853">
    <property type="entry name" value="GH"/>
</dbReference>
<organism evidence="6 7">
    <name type="scientific">Paenibacillus urinalis</name>
    <dbReference type="NCBI Taxonomy" id="521520"/>
    <lineage>
        <taxon>Bacteria</taxon>
        <taxon>Bacillati</taxon>
        <taxon>Bacillota</taxon>
        <taxon>Bacilli</taxon>
        <taxon>Bacillales</taxon>
        <taxon>Paenibacillaceae</taxon>
        <taxon>Paenibacillus</taxon>
    </lineage>
</organism>
<dbReference type="InterPro" id="IPR019800">
    <property type="entry name" value="Glyco_hydro_3_AS"/>
</dbReference>
<dbReference type="InterPro" id="IPR013783">
    <property type="entry name" value="Ig-like_fold"/>
</dbReference>
<evidence type="ECO:0000313" key="6">
    <source>
        <dbReference type="EMBL" id="WDH83251.1"/>
    </source>
</evidence>
<dbReference type="Gene3D" id="3.20.20.300">
    <property type="entry name" value="Glycoside hydrolase, family 3, N-terminal domain"/>
    <property type="match status" value="1"/>
</dbReference>
<dbReference type="GO" id="GO:0008422">
    <property type="term" value="F:beta-glucosidase activity"/>
    <property type="evidence" value="ECO:0007669"/>
    <property type="project" value="UniProtKB-ARBA"/>
</dbReference>
<dbReference type="InterPro" id="IPR002772">
    <property type="entry name" value="Glyco_hydro_3_C"/>
</dbReference>
<evidence type="ECO:0000256" key="4">
    <source>
        <dbReference type="RuleBase" id="RU361161"/>
    </source>
</evidence>
<sequence>MKLNVGEILAQMTLEEKAAFVSGKNFWNLKGLERFGVPSIMVTDGPHGLRKQDGSADHLGLNASVPATAFPTAAGLASTWDRDLVKQVGVALGEETQAENVGVILGPGVNIKRSPLGGRNFEYFSEDPYLASEMATSHVTGVQSQGVGTSLKHFAVNNQEHRRMSTDAIVDERTLREIYLAAFEGVVKNAQPWTVMTSYNRVNGTYASENEYLLTDILKGEWGHQGMVVSDWGGVNEAAEAIKAGNELEMPSSGEVGPQKVFKAVQEGTLPVEKLDQAVERILTLIAKVMEHKKENAAYDKEQHHQLARKVAADTMVLLKNEDNVLPLKKAGNIAVIGAFAEKPRYQGGGSSHIHPTRKDDVREEMQKLAGGAASFIYAKGYNIEEDAPNTSLIKEAQEAARQADVAVVFAGLPDRYESEGYDRSHMRLPDNHNELIAAVAEVQPNTIVVLSNGSPVEMPWLSSVKAVLEGYLAGQAFGGAAADLLFGEMSPSGKLAESFPKRLEDNPSYLYFPGEGDRVEYREGLFVGYRYYDKTKTETLFPFGHGLSYTTFEYSNLQISAHKLKDTDTIEVSVDVTNTGQVAGKEIVQLYVRDVESSVTRPDKELKGFGKVELAPGETKTVSMVLGKRAFAYYNVHLKDWYVETGEFEILVGRSSAGIELSETVHVESTSRGPKRIFTRNTTIGDILAHEDSADIVKAASEEMMKQFSQMGAGDEDDSTADMMGAMMKYLPLRNLVTFGGGSFSEEQLEELIQKLNALDE</sequence>
<dbReference type="Proteomes" id="UP001220962">
    <property type="component" value="Chromosome"/>
</dbReference>
<comment type="similarity">
    <text evidence="1 4">Belongs to the glycosyl hydrolase 3 family.</text>
</comment>
<dbReference type="AlphaFoldDB" id="A0AAX3N1N9"/>
<dbReference type="Gene3D" id="3.40.50.1700">
    <property type="entry name" value="Glycoside hydrolase family 3 C-terminal domain"/>
    <property type="match status" value="1"/>
</dbReference>
<dbReference type="FunFam" id="2.60.40.10:FF:000495">
    <property type="entry name" value="Periplasmic beta-glucosidase"/>
    <property type="match status" value="1"/>
</dbReference>
<dbReference type="InterPro" id="IPR036962">
    <property type="entry name" value="Glyco_hydro_3_N_sf"/>
</dbReference>
<dbReference type="InterPro" id="IPR001764">
    <property type="entry name" value="Glyco_hydro_3_N"/>
</dbReference>
<dbReference type="Pfam" id="PF00933">
    <property type="entry name" value="Glyco_hydro_3"/>
    <property type="match status" value="1"/>
</dbReference>
<reference evidence="6" key="1">
    <citation type="submission" date="2023-02" db="EMBL/GenBank/DDBJ databases">
        <title>Pathogen: clinical or host-associated sample.</title>
        <authorList>
            <person name="Hergert J."/>
            <person name="Casey R."/>
            <person name="Wagner J."/>
            <person name="Young E.L."/>
            <person name="Oakeson K.F."/>
        </authorList>
    </citation>
    <scope>NUCLEOTIDE SEQUENCE</scope>
    <source>
        <strain evidence="6">2022CK-00830</strain>
    </source>
</reference>
<dbReference type="InterPro" id="IPR026891">
    <property type="entry name" value="Fn3-like"/>
</dbReference>
<evidence type="ECO:0000313" key="7">
    <source>
        <dbReference type="Proteomes" id="UP001220962"/>
    </source>
</evidence>
<dbReference type="Pfam" id="PF01915">
    <property type="entry name" value="Glyco_hydro_3_C"/>
    <property type="match status" value="1"/>
</dbReference>
<name>A0AAX3N1N9_9BACL</name>
<keyword evidence="3" id="KW-0119">Carbohydrate metabolism</keyword>
<dbReference type="PANTHER" id="PTHR42715:SF10">
    <property type="entry name" value="BETA-GLUCOSIDASE"/>
    <property type="match status" value="1"/>
</dbReference>
<proteinExistence type="inferred from homology"/>
<feature type="domain" description="Fibronectin type III-like" evidence="5">
    <location>
        <begin position="587"/>
        <end position="657"/>
    </location>
</feature>
<evidence type="ECO:0000256" key="2">
    <source>
        <dbReference type="ARBA" id="ARBA00022801"/>
    </source>
</evidence>
<dbReference type="PROSITE" id="PS00775">
    <property type="entry name" value="GLYCOSYL_HYDROL_F3"/>
    <property type="match status" value="1"/>
</dbReference>
<dbReference type="PRINTS" id="PR00133">
    <property type="entry name" value="GLHYDRLASE3"/>
</dbReference>
<gene>
    <name evidence="6" type="ORF">PUW23_03120</name>
</gene>
<dbReference type="SMART" id="SM01217">
    <property type="entry name" value="Fn3_like"/>
    <property type="match status" value="1"/>
</dbReference>
<accession>A0AAX3N1N9</accession>
<dbReference type="GO" id="GO:0005975">
    <property type="term" value="P:carbohydrate metabolic process"/>
    <property type="evidence" value="ECO:0007669"/>
    <property type="project" value="InterPro"/>
</dbReference>
<dbReference type="InterPro" id="IPR036881">
    <property type="entry name" value="Glyco_hydro_3_C_sf"/>
</dbReference>
<keyword evidence="4" id="KW-0326">Glycosidase</keyword>
<dbReference type="SUPFAM" id="SSF51445">
    <property type="entry name" value="(Trans)glycosidases"/>
    <property type="match status" value="1"/>
</dbReference>
<dbReference type="EMBL" id="CP118101">
    <property type="protein sequence ID" value="WDH83251.1"/>
    <property type="molecule type" value="Genomic_DNA"/>
</dbReference>
<evidence type="ECO:0000256" key="1">
    <source>
        <dbReference type="ARBA" id="ARBA00005336"/>
    </source>
</evidence>
<dbReference type="Gene3D" id="2.60.40.10">
    <property type="entry name" value="Immunoglobulins"/>
    <property type="match status" value="1"/>
</dbReference>
<dbReference type="RefSeq" id="WP_274359388.1">
    <property type="nucleotide sequence ID" value="NZ_CP118101.1"/>
</dbReference>
<keyword evidence="2 4" id="KW-0378">Hydrolase</keyword>
<dbReference type="SUPFAM" id="SSF52279">
    <property type="entry name" value="Beta-D-glucan exohydrolase, C-terminal domain"/>
    <property type="match status" value="1"/>
</dbReference>
<evidence type="ECO:0000256" key="3">
    <source>
        <dbReference type="ARBA" id="ARBA00023277"/>
    </source>
</evidence>
<dbReference type="Pfam" id="PF14310">
    <property type="entry name" value="Fn3-like"/>
    <property type="match status" value="1"/>
</dbReference>
<dbReference type="InterPro" id="IPR050288">
    <property type="entry name" value="Cellulose_deg_GH3"/>
</dbReference>
<dbReference type="PANTHER" id="PTHR42715">
    <property type="entry name" value="BETA-GLUCOSIDASE"/>
    <property type="match status" value="1"/>
</dbReference>
<evidence type="ECO:0000259" key="5">
    <source>
        <dbReference type="SMART" id="SM01217"/>
    </source>
</evidence>